<accession>A0ABT0C6E2</accession>
<dbReference type="GO" id="GO:0032259">
    <property type="term" value="P:methylation"/>
    <property type="evidence" value="ECO:0007669"/>
    <property type="project" value="UniProtKB-KW"/>
</dbReference>
<dbReference type="InterPro" id="IPR006342">
    <property type="entry name" value="FkbM_mtfrase"/>
</dbReference>
<dbReference type="RefSeq" id="WP_244348352.1">
    <property type="nucleotide sequence ID" value="NZ_JAFIRA010000001.1"/>
</dbReference>
<dbReference type="InterPro" id="IPR029063">
    <property type="entry name" value="SAM-dependent_MTases_sf"/>
</dbReference>
<comment type="caution">
    <text evidence="2">The sequence shown here is derived from an EMBL/GenBank/DDBJ whole genome shotgun (WGS) entry which is preliminary data.</text>
</comment>
<feature type="domain" description="Methyltransferase FkbM" evidence="1">
    <location>
        <begin position="16"/>
        <end position="182"/>
    </location>
</feature>
<organism evidence="2 3">
    <name type="scientific">Thermostichus vulcanus str. 'Rupite'</name>
    <dbReference type="NCBI Taxonomy" id="2813851"/>
    <lineage>
        <taxon>Bacteria</taxon>
        <taxon>Bacillati</taxon>
        <taxon>Cyanobacteriota</taxon>
        <taxon>Cyanophyceae</taxon>
        <taxon>Thermostichales</taxon>
        <taxon>Thermostichaceae</taxon>
        <taxon>Thermostichus</taxon>
    </lineage>
</organism>
<evidence type="ECO:0000259" key="1">
    <source>
        <dbReference type="Pfam" id="PF05050"/>
    </source>
</evidence>
<reference evidence="2" key="1">
    <citation type="submission" date="2021-02" db="EMBL/GenBank/DDBJ databases">
        <title>The CRISPR/cas machinery reduction and long-range gene transfer in the hot spring cyanobacterium Synechococcus.</title>
        <authorList>
            <person name="Dvorak P."/>
            <person name="Jahodarova E."/>
            <person name="Hasler P."/>
            <person name="Poulickova A."/>
        </authorList>
    </citation>
    <scope>NUCLEOTIDE SEQUENCE</scope>
    <source>
        <strain evidence="2">Rupite</strain>
    </source>
</reference>
<keyword evidence="3" id="KW-1185">Reference proteome</keyword>
<dbReference type="Proteomes" id="UP000830835">
    <property type="component" value="Unassembled WGS sequence"/>
</dbReference>
<protein>
    <submittedName>
        <fullName evidence="2">FkbM family methyltransferase</fullName>
    </submittedName>
</protein>
<dbReference type="GO" id="GO:0008168">
    <property type="term" value="F:methyltransferase activity"/>
    <property type="evidence" value="ECO:0007669"/>
    <property type="project" value="UniProtKB-KW"/>
</dbReference>
<name>A0ABT0C6E2_THEVL</name>
<dbReference type="Gene3D" id="3.40.50.150">
    <property type="entry name" value="Vaccinia Virus protein VP39"/>
    <property type="match status" value="1"/>
</dbReference>
<dbReference type="NCBIfam" id="TIGR01444">
    <property type="entry name" value="fkbM_fam"/>
    <property type="match status" value="1"/>
</dbReference>
<dbReference type="EMBL" id="JAFIRA010000001">
    <property type="protein sequence ID" value="MCJ2541348.1"/>
    <property type="molecule type" value="Genomic_DNA"/>
</dbReference>
<proteinExistence type="predicted"/>
<evidence type="ECO:0000313" key="3">
    <source>
        <dbReference type="Proteomes" id="UP000830835"/>
    </source>
</evidence>
<keyword evidence="2" id="KW-0489">Methyltransferase</keyword>
<sequence length="297" mass="33748">MQDRLEVSKVNDLIFDIGMHKGEDTDFYLKRGFRVIAFEANPDMIAFCERRFDHFLANGKLIIVGGAIIGSKDLIPGQETVKFYKNNSLSVWGTVCTDWAERNIHRGTTSTVVEVPVINFTSIIQKYGMPHYMKIDIEGCDIICIEALKQFQVVPDYISLESSKTSFSQIKEEVEMLSELGYLSFQAVEQSSIPHTQKWIGEYMEHTFEEGSSGLFGADLPNCWKTKDEILSQYRVVSLGYKLLGDFGLLNSWKFPGSFLFRGVTRRAIQFLTKAPVPGWYDTHAALALPATDRIRR</sequence>
<dbReference type="Pfam" id="PF05050">
    <property type="entry name" value="Methyltransf_21"/>
    <property type="match status" value="1"/>
</dbReference>
<gene>
    <name evidence="2" type="ORF">JX360_00250</name>
</gene>
<evidence type="ECO:0000313" key="2">
    <source>
        <dbReference type="EMBL" id="MCJ2541348.1"/>
    </source>
</evidence>
<dbReference type="SUPFAM" id="SSF53335">
    <property type="entry name" value="S-adenosyl-L-methionine-dependent methyltransferases"/>
    <property type="match status" value="1"/>
</dbReference>
<keyword evidence="2" id="KW-0808">Transferase</keyword>